<dbReference type="RefSeq" id="WP_062494289.1">
    <property type="nucleotide sequence ID" value="NZ_LHZB01000099.1"/>
</dbReference>
<evidence type="ECO:0000313" key="2">
    <source>
        <dbReference type="EMBL" id="KXV02308.1"/>
    </source>
</evidence>
<proteinExistence type="predicted"/>
<feature type="region of interest" description="Disordered" evidence="1">
    <location>
        <begin position="1"/>
        <end position="23"/>
    </location>
</feature>
<dbReference type="Proteomes" id="UP000075573">
    <property type="component" value="Unassembled WGS sequence"/>
</dbReference>
<organism evidence="2 3">
    <name type="scientific">Gluconobacter potus</name>
    <dbReference type="NCBI Taxonomy" id="2724927"/>
    <lineage>
        <taxon>Bacteria</taxon>
        <taxon>Pseudomonadati</taxon>
        <taxon>Pseudomonadota</taxon>
        <taxon>Alphaproteobacteria</taxon>
        <taxon>Acetobacterales</taxon>
        <taxon>Acetobacteraceae</taxon>
        <taxon>Gluconobacter</taxon>
    </lineage>
</organism>
<feature type="region of interest" description="Disordered" evidence="1">
    <location>
        <begin position="46"/>
        <end position="65"/>
    </location>
</feature>
<gene>
    <name evidence="2" type="ORF">AD929_03245</name>
</gene>
<dbReference type="EMBL" id="LHZB01000099">
    <property type="protein sequence ID" value="KXV02308.1"/>
    <property type="molecule type" value="Genomic_DNA"/>
</dbReference>
<comment type="caution">
    <text evidence="2">The sequence shown here is derived from an EMBL/GenBank/DDBJ whole genome shotgun (WGS) entry which is preliminary data.</text>
</comment>
<dbReference type="PATRIC" id="fig|442.7.peg.2008"/>
<sequence>MGRSSEIPPEGSPEGPPEAMCEPVSLDEHLRRVRARRKELGLADSEEATEALRNKGHARTPEKRALLRSIRRRALRAGLKPVKAYY</sequence>
<protein>
    <submittedName>
        <fullName evidence="2">Uncharacterized protein</fullName>
    </submittedName>
</protein>
<name>A0A149QYA8_9PROT</name>
<evidence type="ECO:0000313" key="3">
    <source>
        <dbReference type="Proteomes" id="UP000075573"/>
    </source>
</evidence>
<evidence type="ECO:0000256" key="1">
    <source>
        <dbReference type="SAM" id="MobiDB-lite"/>
    </source>
</evidence>
<dbReference type="AlphaFoldDB" id="A0A149QYA8"/>
<reference evidence="2 3" key="1">
    <citation type="submission" date="2015-06" db="EMBL/GenBank/DDBJ databases">
        <title>Improved classification and identification of acetic acid bacteria using matrix-assisted laser desorption/ionization time-of-flight mass spectrometry; Gluconobacter nephelii and Gluconobacter uchimurae are later heterotypic synonyms of Gluconobacter japonicus and Gluconobacter oxydans, respectively.</title>
        <authorList>
            <person name="Li L."/>
            <person name="Cleenwerck I."/>
            <person name="De Vuyst L."/>
            <person name="Vandamme P."/>
        </authorList>
    </citation>
    <scope>NUCLEOTIDE SEQUENCE [LARGE SCALE GENOMIC DNA]</scope>
    <source>
        <strain evidence="2 3">LMG 1764</strain>
    </source>
</reference>
<accession>A0A149QYA8</accession>